<accession>A0A414XZA4</accession>
<gene>
    <name evidence="2" type="ORF">DW192_12180</name>
</gene>
<evidence type="ECO:0000313" key="2">
    <source>
        <dbReference type="EMBL" id="RHH79206.1"/>
    </source>
</evidence>
<dbReference type="GO" id="GO:0003677">
    <property type="term" value="F:DNA binding"/>
    <property type="evidence" value="ECO:0007669"/>
    <property type="project" value="UniProtKB-KW"/>
</dbReference>
<sequence length="92" mass="11163">MLMLRHERETEQKGVSAINEKLLDNQDLCLLFQISPRSLQRYRSLGVLPYKRLGQKTYYTEEDVMQFVENNVKEFKKENVEHYLTRIHQKFK</sequence>
<keyword evidence="2" id="KW-0238">DNA-binding</keyword>
<protein>
    <submittedName>
        <fullName evidence="2">DNA-binding protein</fullName>
    </submittedName>
</protein>
<dbReference type="PANTHER" id="PTHR34585:SF22">
    <property type="entry name" value="HELIX-TURN-HELIX DOMAIN-CONTAINING PROTEIN"/>
    <property type="match status" value="1"/>
</dbReference>
<dbReference type="EMBL" id="QRKB01000034">
    <property type="protein sequence ID" value="RHH79206.1"/>
    <property type="molecule type" value="Genomic_DNA"/>
</dbReference>
<dbReference type="Proteomes" id="UP000284548">
    <property type="component" value="Unassembled WGS sequence"/>
</dbReference>
<feature type="domain" description="Helix-turn-helix" evidence="1">
    <location>
        <begin position="22"/>
        <end position="71"/>
    </location>
</feature>
<evidence type="ECO:0000259" key="1">
    <source>
        <dbReference type="Pfam" id="PF12728"/>
    </source>
</evidence>
<dbReference type="InterPro" id="IPR041657">
    <property type="entry name" value="HTH_17"/>
</dbReference>
<organism evidence="2 3">
    <name type="scientific">Segatella copri</name>
    <dbReference type="NCBI Taxonomy" id="165179"/>
    <lineage>
        <taxon>Bacteria</taxon>
        <taxon>Pseudomonadati</taxon>
        <taxon>Bacteroidota</taxon>
        <taxon>Bacteroidia</taxon>
        <taxon>Bacteroidales</taxon>
        <taxon>Prevotellaceae</taxon>
        <taxon>Segatella</taxon>
    </lineage>
</organism>
<dbReference type="PANTHER" id="PTHR34585">
    <property type="match status" value="1"/>
</dbReference>
<name>A0A414XZA4_9BACT</name>
<dbReference type="SUPFAM" id="SSF46955">
    <property type="entry name" value="Putative DNA-binding domain"/>
    <property type="match status" value="1"/>
</dbReference>
<reference evidence="2 3" key="1">
    <citation type="submission" date="2018-08" db="EMBL/GenBank/DDBJ databases">
        <title>A genome reference for cultivated species of the human gut microbiota.</title>
        <authorList>
            <person name="Zou Y."/>
            <person name="Xue W."/>
            <person name="Luo G."/>
        </authorList>
    </citation>
    <scope>NUCLEOTIDE SEQUENCE [LARGE SCALE GENOMIC DNA]</scope>
    <source>
        <strain evidence="2 3">AM16-54</strain>
    </source>
</reference>
<evidence type="ECO:0000313" key="3">
    <source>
        <dbReference type="Proteomes" id="UP000284548"/>
    </source>
</evidence>
<dbReference type="AlphaFoldDB" id="A0A414XZA4"/>
<dbReference type="Pfam" id="PF12728">
    <property type="entry name" value="HTH_17"/>
    <property type="match status" value="1"/>
</dbReference>
<dbReference type="InterPro" id="IPR009061">
    <property type="entry name" value="DNA-bd_dom_put_sf"/>
</dbReference>
<proteinExistence type="predicted"/>
<comment type="caution">
    <text evidence="2">The sequence shown here is derived from an EMBL/GenBank/DDBJ whole genome shotgun (WGS) entry which is preliminary data.</text>
</comment>